<protein>
    <submittedName>
        <fullName evidence="3">Phosphatase PAP2 family protein</fullName>
    </submittedName>
</protein>
<proteinExistence type="predicted"/>
<feature type="transmembrane region" description="Helical" evidence="1">
    <location>
        <begin position="216"/>
        <end position="240"/>
    </location>
</feature>
<organism evidence="3 4">
    <name type="scientific">Paenibacillus mendelii</name>
    <dbReference type="NCBI Taxonomy" id="206163"/>
    <lineage>
        <taxon>Bacteria</taxon>
        <taxon>Bacillati</taxon>
        <taxon>Bacillota</taxon>
        <taxon>Bacilli</taxon>
        <taxon>Bacillales</taxon>
        <taxon>Paenibacillaceae</taxon>
        <taxon>Paenibacillus</taxon>
    </lineage>
</organism>
<reference evidence="3 4" key="1">
    <citation type="submission" date="2024-09" db="EMBL/GenBank/DDBJ databases">
        <authorList>
            <person name="Sun Q."/>
            <person name="Mori K."/>
        </authorList>
    </citation>
    <scope>NUCLEOTIDE SEQUENCE [LARGE SCALE GENOMIC DNA]</scope>
    <source>
        <strain evidence="3 4">CCM 4839</strain>
    </source>
</reference>
<evidence type="ECO:0000313" key="4">
    <source>
        <dbReference type="Proteomes" id="UP001589818"/>
    </source>
</evidence>
<dbReference type="InterPro" id="IPR026841">
    <property type="entry name" value="Aur1/Ipt1"/>
</dbReference>
<dbReference type="RefSeq" id="WP_204818856.1">
    <property type="nucleotide sequence ID" value="NZ_JANHOF010000005.1"/>
</dbReference>
<dbReference type="Proteomes" id="UP001589818">
    <property type="component" value="Unassembled WGS sequence"/>
</dbReference>
<gene>
    <name evidence="3" type="ORF">ACFFJ8_15150</name>
</gene>
<keyword evidence="1" id="KW-1133">Transmembrane helix</keyword>
<sequence>MILFDNMTTVAIYTTLVVILLLWYGALTNPFRIGGLFLKELATSRAYLLHFVALMAILFLNKIELMIENNMTSYTVDFTSFFQSIEGSFVSNLQHTFENEILTLVVSFVYVVVFQAMLIASIGIYTFQDKTKQMYYATCYAIMINYLVAIPFYFFFPVNEVWAHDPSVRFLMLDVFPNFETEYRALSGLNNCFPSLHTSISVTLAVLALRSGNKRWAWFCSICAAIVIFAIFYLGIHWLIDMLGGLLLGLFASTAGIYLSKAGLFLRSRSGKRRLAQLTYAQEDAK</sequence>
<comment type="caution">
    <text evidence="3">The sequence shown here is derived from an EMBL/GenBank/DDBJ whole genome shotgun (WGS) entry which is preliminary data.</text>
</comment>
<dbReference type="EMBL" id="JBHLVF010000023">
    <property type="protein sequence ID" value="MFC0392707.1"/>
    <property type="molecule type" value="Genomic_DNA"/>
</dbReference>
<evidence type="ECO:0000313" key="3">
    <source>
        <dbReference type="EMBL" id="MFC0392707.1"/>
    </source>
</evidence>
<dbReference type="Pfam" id="PF14378">
    <property type="entry name" value="PAP2_3"/>
    <property type="match status" value="1"/>
</dbReference>
<accession>A0ABV6JAX7</accession>
<feature type="transmembrane region" description="Helical" evidence="1">
    <location>
        <begin position="6"/>
        <end position="26"/>
    </location>
</feature>
<feature type="domain" description="Inositolphosphotransferase Aur1/Ipt1" evidence="2">
    <location>
        <begin position="93"/>
        <end position="252"/>
    </location>
</feature>
<dbReference type="InterPro" id="IPR036938">
    <property type="entry name" value="PAP2/HPO_sf"/>
</dbReference>
<evidence type="ECO:0000256" key="1">
    <source>
        <dbReference type="SAM" id="Phobius"/>
    </source>
</evidence>
<dbReference type="SUPFAM" id="SSF48317">
    <property type="entry name" value="Acid phosphatase/Vanadium-dependent haloperoxidase"/>
    <property type="match status" value="1"/>
</dbReference>
<dbReference type="Gene3D" id="1.20.144.10">
    <property type="entry name" value="Phosphatidic acid phosphatase type 2/haloperoxidase"/>
    <property type="match status" value="1"/>
</dbReference>
<feature type="transmembrane region" description="Helical" evidence="1">
    <location>
        <begin position="134"/>
        <end position="156"/>
    </location>
</feature>
<name>A0ABV6JAX7_9BACL</name>
<feature type="transmembrane region" description="Helical" evidence="1">
    <location>
        <begin position="47"/>
        <end position="67"/>
    </location>
</feature>
<evidence type="ECO:0000259" key="2">
    <source>
        <dbReference type="Pfam" id="PF14378"/>
    </source>
</evidence>
<feature type="transmembrane region" description="Helical" evidence="1">
    <location>
        <begin position="246"/>
        <end position="266"/>
    </location>
</feature>
<keyword evidence="4" id="KW-1185">Reference proteome</keyword>
<keyword evidence="1" id="KW-0472">Membrane</keyword>
<feature type="transmembrane region" description="Helical" evidence="1">
    <location>
        <begin position="101"/>
        <end position="127"/>
    </location>
</feature>
<keyword evidence="1" id="KW-0812">Transmembrane</keyword>